<protein>
    <submittedName>
        <fullName evidence="1">Uncharacterized protein</fullName>
    </submittedName>
</protein>
<comment type="caution">
    <text evidence="1">The sequence shown here is derived from an EMBL/GenBank/DDBJ whole genome shotgun (WGS) entry which is preliminary data.</text>
</comment>
<evidence type="ECO:0000313" key="1">
    <source>
        <dbReference type="EMBL" id="NER31646.1"/>
    </source>
</evidence>
<organism evidence="1">
    <name type="scientific">Symploca sp. SIO1C4</name>
    <dbReference type="NCBI Taxonomy" id="2607765"/>
    <lineage>
        <taxon>Bacteria</taxon>
        <taxon>Bacillati</taxon>
        <taxon>Cyanobacteriota</taxon>
        <taxon>Cyanophyceae</taxon>
        <taxon>Coleofasciculales</taxon>
        <taxon>Coleofasciculaceae</taxon>
        <taxon>Symploca</taxon>
    </lineage>
</organism>
<dbReference type="AlphaFoldDB" id="A0A6B3NDQ8"/>
<proteinExistence type="predicted"/>
<gene>
    <name evidence="1" type="ORF">F6J89_29560</name>
</gene>
<accession>A0A6B3NDQ8</accession>
<sequence>MTIECVDPKLKWLLQCDWRDKFIPSLGREPWLTVYFDKATEDENLGIFSTLIPNTYVETSLSQTAWDLLVEDWHPVRFVIHNQGSEQEVTYLRFGNSDGIEPFVIHRSFLAEFSEPEQIDLIFKERFIRFSKKWENVMGWSFLRQLAEADDHFFKTLHIPLTNSQPEFDAQILALTKLLIDSLNEKAIVKATPGGNTETKGISKLEHFLKAYQYQNYQEHIKFLRNLQNLRSSSVAHRKGDNYNKIANNLGLKDNNRADVLKKILVEATDFLLSLESHFLNQ</sequence>
<name>A0A6B3NDQ8_9CYAN</name>
<reference evidence="1" key="1">
    <citation type="submission" date="2019-11" db="EMBL/GenBank/DDBJ databases">
        <title>Genomic insights into an expanded diversity of filamentous marine cyanobacteria reveals the extraordinary biosynthetic potential of Moorea and Okeania.</title>
        <authorList>
            <person name="Ferreira Leao T."/>
            <person name="Wang M."/>
            <person name="Moss N."/>
            <person name="Da Silva R."/>
            <person name="Sanders J."/>
            <person name="Nurk S."/>
            <person name="Gurevich A."/>
            <person name="Humphrey G."/>
            <person name="Reher R."/>
            <person name="Zhu Q."/>
            <person name="Belda-Ferre P."/>
            <person name="Glukhov E."/>
            <person name="Rex R."/>
            <person name="Dorrestein P.C."/>
            <person name="Knight R."/>
            <person name="Pevzner P."/>
            <person name="Gerwick W.H."/>
            <person name="Gerwick L."/>
        </authorList>
    </citation>
    <scope>NUCLEOTIDE SEQUENCE</scope>
    <source>
        <strain evidence="1">SIO1C4</strain>
    </source>
</reference>
<dbReference type="EMBL" id="JAAHFQ010000888">
    <property type="protein sequence ID" value="NER31646.1"/>
    <property type="molecule type" value="Genomic_DNA"/>
</dbReference>